<evidence type="ECO:0000256" key="1">
    <source>
        <dbReference type="ARBA" id="ARBA00004418"/>
    </source>
</evidence>
<evidence type="ECO:0000259" key="9">
    <source>
        <dbReference type="Pfam" id="PF02753"/>
    </source>
</evidence>
<dbReference type="InterPro" id="IPR013783">
    <property type="entry name" value="Ig-like_fold"/>
</dbReference>
<dbReference type="InterPro" id="IPR016148">
    <property type="entry name" value="Pili_assmbl_chaperone_C"/>
</dbReference>
<evidence type="ECO:0000256" key="4">
    <source>
        <dbReference type="ARBA" id="ARBA00022729"/>
    </source>
</evidence>
<dbReference type="SUPFAM" id="SSF49354">
    <property type="entry name" value="PapD-like"/>
    <property type="match status" value="1"/>
</dbReference>
<feature type="chain" id="PRO_5031314038" evidence="7">
    <location>
        <begin position="27"/>
        <end position="249"/>
    </location>
</feature>
<evidence type="ECO:0000256" key="7">
    <source>
        <dbReference type="SAM" id="SignalP"/>
    </source>
</evidence>
<gene>
    <name evidence="10" type="ORF">HNP46_001146</name>
</gene>
<dbReference type="PANTHER" id="PTHR30251">
    <property type="entry name" value="PILUS ASSEMBLY CHAPERONE"/>
    <property type="match status" value="1"/>
</dbReference>
<sequence>MKRTLLCGRAWGLLVAACLMIAQAQASIVITGTRVVYDASQREVTVKLSNDGQSPMLVQSWIDEGNVQATPDTSAAPFVLTPPIARIDPSKGQALRIRYTGQKVLPQDSESLFWLNVLEVPPSSAEGQNRLKIAFRSRVKLFYRPAGLPGNVTAAAEQLQWRLRRNGPDWALECRNDSPYYVTLGKVSVSSNGQTASPTLDINSSMLAPGEQKMMPLKNSAVLGSGGKVDYTSISDLGATIEHSQSLKP</sequence>
<dbReference type="SUPFAM" id="SSF49584">
    <property type="entry name" value="Periplasmic chaperone C-domain"/>
    <property type="match status" value="1"/>
</dbReference>
<dbReference type="InterPro" id="IPR016147">
    <property type="entry name" value="Pili_assmbl_chaperone_N"/>
</dbReference>
<name>A0A7W7KHQ3_PSENT</name>
<keyword evidence="4 7" id="KW-0732">Signal</keyword>
<dbReference type="Pfam" id="PF02753">
    <property type="entry name" value="PapD_C"/>
    <property type="match status" value="1"/>
</dbReference>
<proteinExistence type="inferred from homology"/>
<protein>
    <submittedName>
        <fullName evidence="10">P pilus assembly chaperone PapD</fullName>
    </submittedName>
</protein>
<comment type="similarity">
    <text evidence="2">Belongs to the periplasmic pilus chaperone family.</text>
</comment>
<keyword evidence="5" id="KW-0574">Periplasm</keyword>
<dbReference type="PANTHER" id="PTHR30251:SF2">
    <property type="entry name" value="FIMBRIAL CHAPERONE YADV-RELATED"/>
    <property type="match status" value="1"/>
</dbReference>
<dbReference type="RefSeq" id="WP_184586635.1">
    <property type="nucleotide sequence ID" value="NZ_JACHLI010000003.1"/>
</dbReference>
<dbReference type="GO" id="GO:0071555">
    <property type="term" value="P:cell wall organization"/>
    <property type="evidence" value="ECO:0007669"/>
    <property type="project" value="InterPro"/>
</dbReference>
<evidence type="ECO:0000259" key="8">
    <source>
        <dbReference type="Pfam" id="PF00345"/>
    </source>
</evidence>
<comment type="subcellular location">
    <subcellularLocation>
        <location evidence="1">Periplasm</location>
    </subcellularLocation>
</comment>
<feature type="domain" description="Pili assembly chaperone C-terminal" evidence="9">
    <location>
        <begin position="175"/>
        <end position="241"/>
    </location>
</feature>
<dbReference type="Proteomes" id="UP000566995">
    <property type="component" value="Unassembled WGS sequence"/>
</dbReference>
<feature type="signal peptide" evidence="7">
    <location>
        <begin position="1"/>
        <end position="26"/>
    </location>
</feature>
<reference evidence="10 11" key="1">
    <citation type="submission" date="2020-08" db="EMBL/GenBank/DDBJ databases">
        <title>Functional genomics of gut bacteria from endangered species of beetles.</title>
        <authorList>
            <person name="Carlos-Shanley C."/>
        </authorList>
    </citation>
    <scope>NUCLEOTIDE SEQUENCE [LARGE SCALE GENOMIC DNA]</scope>
    <source>
        <strain evidence="10 11">S00179</strain>
    </source>
</reference>
<evidence type="ECO:0000313" key="11">
    <source>
        <dbReference type="Proteomes" id="UP000566995"/>
    </source>
</evidence>
<organism evidence="10 11">
    <name type="scientific">Pseudomonas nitroreducens</name>
    <dbReference type="NCBI Taxonomy" id="46680"/>
    <lineage>
        <taxon>Bacteria</taxon>
        <taxon>Pseudomonadati</taxon>
        <taxon>Pseudomonadota</taxon>
        <taxon>Gammaproteobacteria</taxon>
        <taxon>Pseudomonadales</taxon>
        <taxon>Pseudomonadaceae</taxon>
        <taxon>Pseudomonas</taxon>
    </lineage>
</organism>
<dbReference type="Gene3D" id="2.60.40.10">
    <property type="entry name" value="Immunoglobulins"/>
    <property type="match status" value="2"/>
</dbReference>
<keyword evidence="3" id="KW-1029">Fimbrium biogenesis</keyword>
<dbReference type="InterPro" id="IPR001829">
    <property type="entry name" value="Pili_assmbl_chaperone_bac"/>
</dbReference>
<evidence type="ECO:0000256" key="2">
    <source>
        <dbReference type="ARBA" id="ARBA00007399"/>
    </source>
</evidence>
<dbReference type="InterPro" id="IPR008962">
    <property type="entry name" value="PapD-like_sf"/>
</dbReference>
<dbReference type="FunFam" id="2.60.40.10:FF:000458">
    <property type="entry name" value="Molecular chaperone FimC"/>
    <property type="match status" value="1"/>
</dbReference>
<evidence type="ECO:0000313" key="10">
    <source>
        <dbReference type="EMBL" id="MBB4862308.1"/>
    </source>
</evidence>
<feature type="domain" description="Pili assembly chaperone N-terminal" evidence="8">
    <location>
        <begin position="27"/>
        <end position="148"/>
    </location>
</feature>
<evidence type="ECO:0000256" key="6">
    <source>
        <dbReference type="ARBA" id="ARBA00023186"/>
    </source>
</evidence>
<dbReference type="AlphaFoldDB" id="A0A7W7KHQ3"/>
<keyword evidence="6" id="KW-0143">Chaperone</keyword>
<dbReference type="PRINTS" id="PR00969">
    <property type="entry name" value="CHAPERONPILI"/>
</dbReference>
<evidence type="ECO:0000256" key="3">
    <source>
        <dbReference type="ARBA" id="ARBA00022558"/>
    </source>
</evidence>
<evidence type="ECO:0000256" key="5">
    <source>
        <dbReference type="ARBA" id="ARBA00022764"/>
    </source>
</evidence>
<dbReference type="EMBL" id="JACHLI010000003">
    <property type="protein sequence ID" value="MBB4862308.1"/>
    <property type="molecule type" value="Genomic_DNA"/>
</dbReference>
<dbReference type="GO" id="GO:0030288">
    <property type="term" value="C:outer membrane-bounded periplasmic space"/>
    <property type="evidence" value="ECO:0007669"/>
    <property type="project" value="InterPro"/>
</dbReference>
<accession>A0A7W7KHQ3</accession>
<comment type="caution">
    <text evidence="10">The sequence shown here is derived from an EMBL/GenBank/DDBJ whole genome shotgun (WGS) entry which is preliminary data.</text>
</comment>
<dbReference type="InterPro" id="IPR036316">
    <property type="entry name" value="Pili_assmbl_chap_C_dom_sf"/>
</dbReference>
<dbReference type="Pfam" id="PF00345">
    <property type="entry name" value="PapD_N"/>
    <property type="match status" value="1"/>
</dbReference>
<dbReference type="InterPro" id="IPR050643">
    <property type="entry name" value="Periplasmic_pilus_chap"/>
</dbReference>